<sequence length="92" mass="10197">FSLQHINKPVAMVHEKMAAIYGTGMASLRGYAICADRILTSNSVLDFVIRHIFSVRRFAVFGFCRKVGAGSLFVGVESITRVVAVIFHSIFF</sequence>
<feature type="non-terminal residue" evidence="1">
    <location>
        <position position="1"/>
    </location>
</feature>
<dbReference type="AlphaFoldDB" id="A0A147BN34"/>
<protein>
    <submittedName>
        <fullName evidence="1">Uncharacterized protein</fullName>
    </submittedName>
</protein>
<name>A0A147BN34_IXORI</name>
<organism evidence="1">
    <name type="scientific">Ixodes ricinus</name>
    <name type="common">Common tick</name>
    <name type="synonym">Acarus ricinus</name>
    <dbReference type="NCBI Taxonomy" id="34613"/>
    <lineage>
        <taxon>Eukaryota</taxon>
        <taxon>Metazoa</taxon>
        <taxon>Ecdysozoa</taxon>
        <taxon>Arthropoda</taxon>
        <taxon>Chelicerata</taxon>
        <taxon>Arachnida</taxon>
        <taxon>Acari</taxon>
        <taxon>Parasitiformes</taxon>
        <taxon>Ixodida</taxon>
        <taxon>Ixodoidea</taxon>
        <taxon>Ixodidae</taxon>
        <taxon>Ixodinae</taxon>
        <taxon>Ixodes</taxon>
    </lineage>
</organism>
<evidence type="ECO:0000313" key="1">
    <source>
        <dbReference type="EMBL" id="JAR91725.1"/>
    </source>
</evidence>
<accession>A0A147BN34</accession>
<reference evidence="1" key="1">
    <citation type="journal article" date="2018" name="PLoS Negl. Trop. Dis.">
        <title>Sialome diversity of ticks revealed by RNAseq of single tick salivary glands.</title>
        <authorList>
            <person name="Perner J."/>
            <person name="Kropackova S."/>
            <person name="Kopacek P."/>
            <person name="Ribeiro J.M."/>
        </authorList>
    </citation>
    <scope>NUCLEOTIDE SEQUENCE</scope>
    <source>
        <strain evidence="1">Siblings of single egg batch collected in Ceske Budejovice</strain>
        <tissue evidence="1">Salivary glands</tissue>
    </source>
</reference>
<dbReference type="EMBL" id="GEGO01003679">
    <property type="protein sequence ID" value="JAR91725.1"/>
    <property type="molecule type" value="Transcribed_RNA"/>
</dbReference>
<proteinExistence type="predicted"/>